<evidence type="ECO:0000313" key="3">
    <source>
        <dbReference type="Proteomes" id="UP000037020"/>
    </source>
</evidence>
<dbReference type="Proteomes" id="UP000037020">
    <property type="component" value="Unassembled WGS sequence"/>
</dbReference>
<dbReference type="EMBL" id="LGUT01004204">
    <property type="protein sequence ID" value="KOG57115.1"/>
    <property type="molecule type" value="Genomic_DNA"/>
</dbReference>
<feature type="non-terminal residue" evidence="2">
    <location>
        <position position="1"/>
    </location>
</feature>
<evidence type="ECO:0000256" key="1">
    <source>
        <dbReference type="SAM" id="MobiDB-lite"/>
    </source>
</evidence>
<protein>
    <submittedName>
        <fullName evidence="2">Uncharacterized protein</fullName>
    </submittedName>
</protein>
<accession>A0ABR5IT11</accession>
<proteinExistence type="predicted"/>
<feature type="compositionally biased region" description="Polar residues" evidence="1">
    <location>
        <begin position="188"/>
        <end position="201"/>
    </location>
</feature>
<reference evidence="2 3" key="1">
    <citation type="submission" date="2015-07" db="EMBL/GenBank/DDBJ databases">
        <authorList>
            <person name="Ju K.-S."/>
            <person name="Doroghazi J.R."/>
            <person name="Metcalf W.W."/>
        </authorList>
    </citation>
    <scope>NUCLEOTIDE SEQUENCE [LARGE SCALE GENOMIC DNA]</scope>
    <source>
        <strain evidence="2 3">NRRL B-3589</strain>
    </source>
</reference>
<evidence type="ECO:0000313" key="2">
    <source>
        <dbReference type="EMBL" id="KOG57115.1"/>
    </source>
</evidence>
<sequence length="361" mass="37478">APLPFGRPPFTAGPALVPTGATPVFTYNAFHELAEAIREVAPGAAETWGLTPDLTPEAASVRLGELIQAGEISLPPAGTGGERTSSVPGAWPADGEAPPALQVSLHNPRPLTEAEDIAMDRLRVRSRSQSSSASVGTTAGLGYQTVESGNQANLHLVGFTVPVLSEQPVTRTGGGSNSSGGWDRVKTGGTSRSATETNTRSHQTMVDVVLRVDGPGGTRYVTGTATVRLFERDLLGYGVIGPRSASRVYDLPAMLNEQPHTPLRNWLTHPVTQLPAALAAGLDTQEGSAQLWLDLGADPDSTALARALYVGSRTAQAAGRPVELALRGNTGLRFWPFAADGSLADTTPPPPPPGTGYGSTS</sequence>
<organism evidence="2 3">
    <name type="scientific">Streptomyces varsoviensis</name>
    <dbReference type="NCBI Taxonomy" id="67373"/>
    <lineage>
        <taxon>Bacteria</taxon>
        <taxon>Bacillati</taxon>
        <taxon>Actinomycetota</taxon>
        <taxon>Actinomycetes</taxon>
        <taxon>Kitasatosporales</taxon>
        <taxon>Streptomycetaceae</taxon>
        <taxon>Streptomyces</taxon>
    </lineage>
</organism>
<comment type="caution">
    <text evidence="2">The sequence shown here is derived from an EMBL/GenBank/DDBJ whole genome shotgun (WGS) entry which is preliminary data.</text>
</comment>
<name>A0ABR5IT11_9ACTN</name>
<keyword evidence="3" id="KW-1185">Reference proteome</keyword>
<feature type="region of interest" description="Disordered" evidence="1">
    <location>
        <begin position="167"/>
        <end position="201"/>
    </location>
</feature>
<feature type="non-terminal residue" evidence="2">
    <location>
        <position position="361"/>
    </location>
</feature>
<feature type="region of interest" description="Disordered" evidence="1">
    <location>
        <begin position="340"/>
        <end position="361"/>
    </location>
</feature>
<gene>
    <name evidence="2" type="ORF">ADK38_43085</name>
</gene>